<proteinExistence type="predicted"/>
<evidence type="ECO:0000313" key="4">
    <source>
        <dbReference type="EMBL" id="MBB5233177.1"/>
    </source>
</evidence>
<evidence type="ECO:0000256" key="2">
    <source>
        <dbReference type="ARBA" id="ARBA00023172"/>
    </source>
</evidence>
<dbReference type="GO" id="GO:0015074">
    <property type="term" value="P:DNA integration"/>
    <property type="evidence" value="ECO:0007669"/>
    <property type="project" value="InterPro"/>
</dbReference>
<dbReference type="SUPFAM" id="SSF56349">
    <property type="entry name" value="DNA breaking-rejoining enzymes"/>
    <property type="match status" value="1"/>
</dbReference>
<evidence type="ECO:0000256" key="1">
    <source>
        <dbReference type="ARBA" id="ARBA00023125"/>
    </source>
</evidence>
<accession>A0A7W8GCR9</accession>
<keyword evidence="1" id="KW-0238">DNA-binding</keyword>
<dbReference type="PANTHER" id="PTHR30349:SF91">
    <property type="entry name" value="INTA PROTEIN"/>
    <property type="match status" value="1"/>
</dbReference>
<sequence>MIEGARHSGTTDSKTAAGQQLARLIVDTTRGGVVDPSAETLGDYLTRWLAGKEKSQAVRTHEIQDGHLQRVILPTIGARRLQKLSPADLRRLFDHCNREGLGASSQRQVHQSLISALGEAHRLELVTLNVAEIVKPAPARGKERKGLPTFTPEEAAAFLAAAREDWRGPFFVFTLSTGMRRGEVTGLRWQDVGLEGGTARVQEIVTDSTAGSSITTPKTGHSRRTAYLSPDTVALLRAVRADQAQQAEALAGPVKGHAKGYERKRPWADSGRVFTNAFGATLDPHNLRRDMARICEAARVRYLPIHGLRYTYASLSLRRGVPVEVVSKQLGHASVAFTLTQYRTVFQSEREDWALNLDDLLTVQK</sequence>
<dbReference type="RefSeq" id="WP_184025285.1">
    <property type="nucleotide sequence ID" value="NZ_JACHFN010000002.1"/>
</dbReference>
<dbReference type="InterPro" id="IPR010998">
    <property type="entry name" value="Integrase_recombinase_N"/>
</dbReference>
<dbReference type="Gene3D" id="1.10.443.10">
    <property type="entry name" value="Intergrase catalytic core"/>
    <property type="match status" value="1"/>
</dbReference>
<dbReference type="PROSITE" id="PS51898">
    <property type="entry name" value="TYR_RECOMBINASE"/>
    <property type="match status" value="1"/>
</dbReference>
<protein>
    <submittedName>
        <fullName evidence="4">Integrase</fullName>
    </submittedName>
</protein>
<dbReference type="PANTHER" id="PTHR30349">
    <property type="entry name" value="PHAGE INTEGRASE-RELATED"/>
    <property type="match status" value="1"/>
</dbReference>
<dbReference type="InterPro" id="IPR050090">
    <property type="entry name" value="Tyrosine_recombinase_XerCD"/>
</dbReference>
<dbReference type="Pfam" id="PF00589">
    <property type="entry name" value="Phage_integrase"/>
    <property type="match status" value="1"/>
</dbReference>
<dbReference type="InterPro" id="IPR002104">
    <property type="entry name" value="Integrase_catalytic"/>
</dbReference>
<evidence type="ECO:0000259" key="3">
    <source>
        <dbReference type="PROSITE" id="PS51898"/>
    </source>
</evidence>
<name>A0A7W8GCR9_9DEIO</name>
<dbReference type="GO" id="GO:0003677">
    <property type="term" value="F:DNA binding"/>
    <property type="evidence" value="ECO:0007669"/>
    <property type="project" value="UniProtKB-KW"/>
</dbReference>
<dbReference type="AlphaFoldDB" id="A0A7W8GCR9"/>
<gene>
    <name evidence="4" type="ORF">HNQ09_000594</name>
</gene>
<dbReference type="InterPro" id="IPR011010">
    <property type="entry name" value="DNA_brk_join_enz"/>
</dbReference>
<keyword evidence="2" id="KW-0233">DNA recombination</keyword>
<dbReference type="EMBL" id="JACHFN010000002">
    <property type="protein sequence ID" value="MBB5233177.1"/>
    <property type="molecule type" value="Genomic_DNA"/>
</dbReference>
<dbReference type="Gene3D" id="1.10.150.130">
    <property type="match status" value="1"/>
</dbReference>
<dbReference type="CDD" id="cd01189">
    <property type="entry name" value="INT_ICEBs1_C_like"/>
    <property type="match status" value="1"/>
</dbReference>
<reference evidence="4 5" key="1">
    <citation type="submission" date="2020-08" db="EMBL/GenBank/DDBJ databases">
        <title>Genomic Encyclopedia of Type Strains, Phase IV (KMG-IV): sequencing the most valuable type-strain genomes for metagenomic binning, comparative biology and taxonomic classification.</title>
        <authorList>
            <person name="Goeker M."/>
        </authorList>
    </citation>
    <scope>NUCLEOTIDE SEQUENCE [LARGE SCALE GENOMIC DNA]</scope>
    <source>
        <strain evidence="4 5">DSM 101791</strain>
    </source>
</reference>
<evidence type="ECO:0000313" key="5">
    <source>
        <dbReference type="Proteomes" id="UP000525389"/>
    </source>
</evidence>
<feature type="domain" description="Tyr recombinase" evidence="3">
    <location>
        <begin position="145"/>
        <end position="355"/>
    </location>
</feature>
<keyword evidence="5" id="KW-1185">Reference proteome</keyword>
<dbReference type="InterPro" id="IPR013762">
    <property type="entry name" value="Integrase-like_cat_sf"/>
</dbReference>
<dbReference type="Proteomes" id="UP000525389">
    <property type="component" value="Unassembled WGS sequence"/>
</dbReference>
<comment type="caution">
    <text evidence="4">The sequence shown here is derived from an EMBL/GenBank/DDBJ whole genome shotgun (WGS) entry which is preliminary data.</text>
</comment>
<organism evidence="4 5">
    <name type="scientific">Deinococcus budaensis</name>
    <dbReference type="NCBI Taxonomy" id="1665626"/>
    <lineage>
        <taxon>Bacteria</taxon>
        <taxon>Thermotogati</taxon>
        <taxon>Deinococcota</taxon>
        <taxon>Deinococci</taxon>
        <taxon>Deinococcales</taxon>
        <taxon>Deinococcaceae</taxon>
        <taxon>Deinococcus</taxon>
    </lineage>
</organism>
<dbReference type="GO" id="GO:0006310">
    <property type="term" value="P:DNA recombination"/>
    <property type="evidence" value="ECO:0007669"/>
    <property type="project" value="UniProtKB-KW"/>
</dbReference>